<accession>A0A419SW86</accession>
<proteinExistence type="predicted"/>
<dbReference type="EMBL" id="MCIB01000037">
    <property type="protein sequence ID" value="RKD29488.1"/>
    <property type="molecule type" value="Genomic_DNA"/>
</dbReference>
<dbReference type="RefSeq" id="WP_120170435.1">
    <property type="nucleotide sequence ID" value="NZ_MCIB01000037.1"/>
</dbReference>
<protein>
    <submittedName>
        <fullName evidence="1">Uncharacterized protein</fullName>
    </submittedName>
</protein>
<evidence type="ECO:0000313" key="2">
    <source>
        <dbReference type="Proteomes" id="UP000284177"/>
    </source>
</evidence>
<name>A0A419SW86_9FIRM</name>
<gene>
    <name evidence="1" type="ORF">BET03_05360</name>
</gene>
<dbReference type="AlphaFoldDB" id="A0A419SW86"/>
<comment type="caution">
    <text evidence="1">The sequence shown here is derived from an EMBL/GenBank/DDBJ whole genome shotgun (WGS) entry which is preliminary data.</text>
</comment>
<dbReference type="Proteomes" id="UP000284177">
    <property type="component" value="Unassembled WGS sequence"/>
</dbReference>
<keyword evidence="2" id="KW-1185">Reference proteome</keyword>
<reference evidence="1 2" key="1">
    <citation type="submission" date="2016-08" db="EMBL/GenBank/DDBJ databases">
        <title>Novel Firmicutes and Novel Genomes.</title>
        <authorList>
            <person name="Poppleton D.I."/>
            <person name="Gribaldo S."/>
        </authorList>
    </citation>
    <scope>NUCLEOTIDE SEQUENCE [LARGE SCALE GENOMIC DNA]</scope>
    <source>
        <strain evidence="1 2">CTT3</strain>
    </source>
</reference>
<sequence length="69" mass="8447">MKEIERHWQFSVFPTEEQKKMFKKDGFDCWQMRGSCAINDFEKVKKKYNLIEEDDALKPRVCIGYEYIF</sequence>
<evidence type="ECO:0000313" key="1">
    <source>
        <dbReference type="EMBL" id="RKD29488.1"/>
    </source>
</evidence>
<dbReference type="OrthoDB" id="1821130at2"/>
<organism evidence="1 2">
    <name type="scientific">Thermohalobacter berrensis</name>
    <dbReference type="NCBI Taxonomy" id="99594"/>
    <lineage>
        <taxon>Bacteria</taxon>
        <taxon>Bacillati</taxon>
        <taxon>Bacillota</taxon>
        <taxon>Tissierellia</taxon>
        <taxon>Tissierellales</taxon>
        <taxon>Thermohalobacteraceae</taxon>
        <taxon>Thermohalobacter</taxon>
    </lineage>
</organism>